<sequence length="96" mass="10721">MKAKFLHADPDVTPLNEAQKNACVEMLDSFNATSPALRPTIHIHETLQGHIAIIMRDKHVPCVGDRVYPAQFHVAARHNLRWLSADGEKVSFGLPQ</sequence>
<accession>A0A358DZU8</accession>
<dbReference type="EMBL" id="DONK01000137">
    <property type="protein sequence ID" value="HBU51452.1"/>
    <property type="molecule type" value="Genomic_DNA"/>
</dbReference>
<reference evidence="1 2" key="1">
    <citation type="journal article" date="2018" name="Nat. Biotechnol.">
        <title>A standardized bacterial taxonomy based on genome phylogeny substantially revises the tree of life.</title>
        <authorList>
            <person name="Parks D.H."/>
            <person name="Chuvochina M."/>
            <person name="Waite D.W."/>
            <person name="Rinke C."/>
            <person name="Skarshewski A."/>
            <person name="Chaumeil P.A."/>
            <person name="Hugenholtz P."/>
        </authorList>
    </citation>
    <scope>NUCLEOTIDE SEQUENCE [LARGE SCALE GENOMIC DNA]</scope>
    <source>
        <strain evidence="1">UBA11621</strain>
    </source>
</reference>
<organism evidence="1 2">
    <name type="scientific">Alteromonas australica</name>
    <dbReference type="NCBI Taxonomy" id="589873"/>
    <lineage>
        <taxon>Bacteria</taxon>
        <taxon>Pseudomonadati</taxon>
        <taxon>Pseudomonadota</taxon>
        <taxon>Gammaproteobacteria</taxon>
        <taxon>Alteromonadales</taxon>
        <taxon>Alteromonadaceae</taxon>
        <taxon>Alteromonas/Salinimonas group</taxon>
        <taxon>Alteromonas</taxon>
    </lineage>
</organism>
<proteinExistence type="predicted"/>
<protein>
    <submittedName>
        <fullName evidence="1">Uncharacterized protein</fullName>
    </submittedName>
</protein>
<dbReference type="RefSeq" id="WP_273016150.1">
    <property type="nucleotide sequence ID" value="NZ_CALBIY010000041.1"/>
</dbReference>
<dbReference type="Proteomes" id="UP000264779">
    <property type="component" value="Unassembled WGS sequence"/>
</dbReference>
<comment type="caution">
    <text evidence="1">The sequence shown here is derived from an EMBL/GenBank/DDBJ whole genome shotgun (WGS) entry which is preliminary data.</text>
</comment>
<name>A0A358DZU8_9ALTE</name>
<dbReference type="AlphaFoldDB" id="A0A358DZU8"/>
<evidence type="ECO:0000313" key="2">
    <source>
        <dbReference type="Proteomes" id="UP000264779"/>
    </source>
</evidence>
<evidence type="ECO:0000313" key="1">
    <source>
        <dbReference type="EMBL" id="HBU51452.1"/>
    </source>
</evidence>
<gene>
    <name evidence="1" type="ORF">DEB45_09335</name>
</gene>